<feature type="compositionally biased region" description="Gly residues" evidence="1">
    <location>
        <begin position="226"/>
        <end position="236"/>
    </location>
</feature>
<dbReference type="EMBL" id="BRYB01001477">
    <property type="protein sequence ID" value="GMI26687.1"/>
    <property type="molecule type" value="Genomic_DNA"/>
</dbReference>
<protein>
    <recommendedName>
        <fullName evidence="4">Fibrous sheath-interacting protein 1</fullName>
    </recommendedName>
</protein>
<feature type="compositionally biased region" description="Basic and acidic residues" evidence="1">
    <location>
        <begin position="132"/>
        <end position="154"/>
    </location>
</feature>
<proteinExistence type="predicted"/>
<keyword evidence="3" id="KW-1185">Reference proteome</keyword>
<sequence>MPFVIRCRTRHKMSRISTLTAASPLSELVSACRSILSAAASTSDSLLANPPPPGCKIVHLGDGAGSLLAAAGAGVLWSDALDPPARPFPPSATLSEAGLAHGQVIEADHCPVFEPPPPRPADEPPLPPQEPEPPRESLRAADAADDRPPVRDADARRTEQLVAPAFSPAASLLAGLGQIDRLLSERVRTSQYYDDRNDLSVMASGRNRELAELLGMDDARLSSAAQGGGAGAGAGAGPRASSLADSAPPGAAEDSLEVQRALLEALSAPPAARARDLLPGALASAVPGVTRDERELQEALMRAMMERNYETGEGSSEGAVAGGEGDWRAALAAVSAEGSAGSGGAEAGAFPADDELALAIEESRALLNNNGGGAAAAAAAPAAAGEGDQIDEMLSAAVEHSMREQRAHQVARSIALEQGGDDEDELIKRAIAASLDEG</sequence>
<name>A0ABQ6MIS4_9STRA</name>
<reference evidence="2 3" key="1">
    <citation type="journal article" date="2023" name="Commun. Biol.">
        <title>Genome analysis of Parmales, the sister group of diatoms, reveals the evolutionary specialization of diatoms from phago-mixotrophs to photoautotrophs.</title>
        <authorList>
            <person name="Ban H."/>
            <person name="Sato S."/>
            <person name="Yoshikawa S."/>
            <person name="Yamada K."/>
            <person name="Nakamura Y."/>
            <person name="Ichinomiya M."/>
            <person name="Sato N."/>
            <person name="Blanc-Mathieu R."/>
            <person name="Endo H."/>
            <person name="Kuwata A."/>
            <person name="Ogata H."/>
        </authorList>
    </citation>
    <scope>NUCLEOTIDE SEQUENCE [LARGE SCALE GENOMIC DNA]</scope>
</reference>
<evidence type="ECO:0000313" key="2">
    <source>
        <dbReference type="EMBL" id="GMI26687.1"/>
    </source>
</evidence>
<dbReference type="Proteomes" id="UP001165060">
    <property type="component" value="Unassembled WGS sequence"/>
</dbReference>
<accession>A0ABQ6MIS4</accession>
<feature type="region of interest" description="Disordered" evidence="1">
    <location>
        <begin position="109"/>
        <end position="154"/>
    </location>
</feature>
<organism evidence="2 3">
    <name type="scientific">Tetraparma gracilis</name>
    <dbReference type="NCBI Taxonomy" id="2962635"/>
    <lineage>
        <taxon>Eukaryota</taxon>
        <taxon>Sar</taxon>
        <taxon>Stramenopiles</taxon>
        <taxon>Ochrophyta</taxon>
        <taxon>Bolidophyceae</taxon>
        <taxon>Parmales</taxon>
        <taxon>Triparmaceae</taxon>
        <taxon>Tetraparma</taxon>
    </lineage>
</organism>
<feature type="compositionally biased region" description="Pro residues" evidence="1">
    <location>
        <begin position="113"/>
        <end position="131"/>
    </location>
</feature>
<evidence type="ECO:0000256" key="1">
    <source>
        <dbReference type="SAM" id="MobiDB-lite"/>
    </source>
</evidence>
<feature type="region of interest" description="Disordered" evidence="1">
    <location>
        <begin position="224"/>
        <end position="255"/>
    </location>
</feature>
<comment type="caution">
    <text evidence="2">The sequence shown here is derived from an EMBL/GenBank/DDBJ whole genome shotgun (WGS) entry which is preliminary data.</text>
</comment>
<gene>
    <name evidence="2" type="ORF">TeGR_g671</name>
</gene>
<evidence type="ECO:0008006" key="4">
    <source>
        <dbReference type="Google" id="ProtNLM"/>
    </source>
</evidence>
<evidence type="ECO:0000313" key="3">
    <source>
        <dbReference type="Proteomes" id="UP001165060"/>
    </source>
</evidence>